<dbReference type="AlphaFoldDB" id="A0A5D3YJ79"/>
<dbReference type="PROSITE" id="PS51257">
    <property type="entry name" value="PROKAR_LIPOPROTEIN"/>
    <property type="match status" value="1"/>
</dbReference>
<comment type="caution">
    <text evidence="1">The sequence shown here is derived from an EMBL/GenBank/DDBJ whole genome shotgun (WGS) entry which is preliminary data.</text>
</comment>
<evidence type="ECO:0000313" key="2">
    <source>
        <dbReference type="Proteomes" id="UP000324595"/>
    </source>
</evidence>
<name>A0A5D3YJ79_9BACT</name>
<gene>
    <name evidence="1" type="ORF">LX73_1922</name>
</gene>
<sequence length="175" mass="20125">MNRRYYMLTRIVGLCTLVLFILGCSSTQSVYDLSEQTQRGITYQTYKQSSDKAFEAVDDVFTNQLPGLLGGGWEVANSDSRKKTVETEWRVIGSSQSAHEKEFKDDERIKVIARVTEKGKGSQVTFRLKKQRIVVGRPDGEDPWRDWTVKKKDAKQYLQPLFKSLNDDYLTVQTN</sequence>
<protein>
    <submittedName>
        <fullName evidence="1">Uncharacterized protein</fullName>
    </submittedName>
</protein>
<dbReference type="Proteomes" id="UP000324595">
    <property type="component" value="Unassembled WGS sequence"/>
</dbReference>
<keyword evidence="2" id="KW-1185">Reference proteome</keyword>
<organism evidence="1 2">
    <name type="scientific">Fodinibius salinus</name>
    <dbReference type="NCBI Taxonomy" id="860790"/>
    <lineage>
        <taxon>Bacteria</taxon>
        <taxon>Pseudomonadati</taxon>
        <taxon>Balneolota</taxon>
        <taxon>Balneolia</taxon>
        <taxon>Balneolales</taxon>
        <taxon>Balneolaceae</taxon>
        <taxon>Fodinibius</taxon>
    </lineage>
</organism>
<accession>A0A5D3YJ79</accession>
<reference evidence="1 2" key="1">
    <citation type="submission" date="2019-07" db="EMBL/GenBank/DDBJ databases">
        <title>Genomic Encyclopedia of Archaeal and Bacterial Type Strains, Phase II (KMG-II): from individual species to whole genera.</title>
        <authorList>
            <person name="Goeker M."/>
        </authorList>
    </citation>
    <scope>NUCLEOTIDE SEQUENCE [LARGE SCALE GENOMIC DNA]</scope>
    <source>
        <strain evidence="1 2">DSM 21935</strain>
    </source>
</reference>
<proteinExistence type="predicted"/>
<evidence type="ECO:0000313" key="1">
    <source>
        <dbReference type="EMBL" id="TYP92560.1"/>
    </source>
</evidence>
<dbReference type="EMBL" id="VNHY01000003">
    <property type="protein sequence ID" value="TYP92560.1"/>
    <property type="molecule type" value="Genomic_DNA"/>
</dbReference>